<sequence length="532" mass="59703">MDMLEQLSTPSIMEGEVMDQDELSEDLVLKLVILNICSIQNACSQAQHKNNNPYLEKSCLIAFDTFKVLCKHSMRSLPQCAYLGSLITFLQYADQHRENTVYQFTDMAKNTLWSGLAQLLSSLPKGQFKYERILEEGGGLDANQFTNKKCPEDQELSGFLYMKNELPQSNEQPVKGAAINQVRMSRLNHIVNRLINDDRIDLYYDQRQDTYSTVDNMDKNDHSQPIDTQEQQQSSQGDRINQDDHDEDDDDDTLVSQGTNMDHFMGSTINQFIMDDNDLLGDDLTEDFDLDEISEAPATLIQNNDHHIAPINHTNSLTSSLSTTPTKNYQVIERPFGASPTNKMQWMSSSSAPTANNNLMSKLLHGKHQEPQQQQHHSYKQSSHSIFDTVFSHGAGGDGSLFASSDRDLWTPSNADQGVLSASHTLFPSPSNQSTSTSSNVIERPFQRGMNHAQAAPQTLFSSPSVGGVIESPFSSWRTGHTHQPGMEFMYHVSPSHIGYSNIVQQQQQQHRGMLPQQSPQHNKNGGNSYIP</sequence>
<feature type="region of interest" description="Disordered" evidence="1">
    <location>
        <begin position="213"/>
        <end position="261"/>
    </location>
</feature>
<protein>
    <submittedName>
        <fullName evidence="2">Uncharacterized protein</fullName>
    </submittedName>
</protein>
<organism evidence="2 3">
    <name type="scientific">Acrasis kona</name>
    <dbReference type="NCBI Taxonomy" id="1008807"/>
    <lineage>
        <taxon>Eukaryota</taxon>
        <taxon>Discoba</taxon>
        <taxon>Heterolobosea</taxon>
        <taxon>Tetramitia</taxon>
        <taxon>Eutetramitia</taxon>
        <taxon>Acrasidae</taxon>
        <taxon>Acrasis</taxon>
    </lineage>
</organism>
<reference evidence="2 3" key="1">
    <citation type="submission" date="2024-03" db="EMBL/GenBank/DDBJ databases">
        <title>The Acrasis kona genome and developmental transcriptomes reveal deep origins of eukaryotic multicellular pathways.</title>
        <authorList>
            <person name="Sheikh S."/>
            <person name="Fu C.-J."/>
            <person name="Brown M.W."/>
            <person name="Baldauf S.L."/>
        </authorList>
    </citation>
    <scope>NUCLEOTIDE SEQUENCE [LARGE SCALE GENOMIC DNA]</scope>
    <source>
        <strain evidence="2 3">ATCC MYA-3509</strain>
    </source>
</reference>
<comment type="caution">
    <text evidence="2">The sequence shown here is derived from an EMBL/GenBank/DDBJ whole genome shotgun (WGS) entry which is preliminary data.</text>
</comment>
<keyword evidence="3" id="KW-1185">Reference proteome</keyword>
<accession>A0AAW2ZNS7</accession>
<evidence type="ECO:0000313" key="2">
    <source>
        <dbReference type="EMBL" id="KAL0491155.1"/>
    </source>
</evidence>
<feature type="compositionally biased region" description="Acidic residues" evidence="1">
    <location>
        <begin position="244"/>
        <end position="253"/>
    </location>
</feature>
<proteinExistence type="predicted"/>
<gene>
    <name evidence="2" type="ORF">AKO1_010007</name>
</gene>
<evidence type="ECO:0000313" key="3">
    <source>
        <dbReference type="Proteomes" id="UP001431209"/>
    </source>
</evidence>
<dbReference type="AlphaFoldDB" id="A0AAW2ZNS7"/>
<evidence type="ECO:0000256" key="1">
    <source>
        <dbReference type="SAM" id="MobiDB-lite"/>
    </source>
</evidence>
<feature type="compositionally biased region" description="Polar residues" evidence="1">
    <location>
        <begin position="225"/>
        <end position="239"/>
    </location>
</feature>
<dbReference type="Proteomes" id="UP001431209">
    <property type="component" value="Unassembled WGS sequence"/>
</dbReference>
<feature type="region of interest" description="Disordered" evidence="1">
    <location>
        <begin position="505"/>
        <end position="532"/>
    </location>
</feature>
<dbReference type="EMBL" id="JAOPGA020001767">
    <property type="protein sequence ID" value="KAL0491155.1"/>
    <property type="molecule type" value="Genomic_DNA"/>
</dbReference>
<name>A0AAW2ZNS7_9EUKA</name>